<evidence type="ECO:0000256" key="2">
    <source>
        <dbReference type="ARBA" id="ARBA00022741"/>
    </source>
</evidence>
<dbReference type="FunFam" id="3.40.50.300:FF:000366">
    <property type="entry name" value="GTPase, IMAP family member 2"/>
    <property type="match status" value="1"/>
</dbReference>
<keyword evidence="6" id="KW-1185">Reference proteome</keyword>
<dbReference type="InterPro" id="IPR045058">
    <property type="entry name" value="GIMA/IAN/Toc"/>
</dbReference>
<dbReference type="Gene3D" id="3.40.50.300">
    <property type="entry name" value="P-loop containing nucleotide triphosphate hydrolases"/>
    <property type="match status" value="1"/>
</dbReference>
<feature type="domain" description="AIG1-type G" evidence="4">
    <location>
        <begin position="2"/>
        <end position="211"/>
    </location>
</feature>
<dbReference type="EMBL" id="JBAMIC010000007">
    <property type="protein sequence ID" value="KAK7105198.1"/>
    <property type="molecule type" value="Genomic_DNA"/>
</dbReference>
<keyword evidence="3" id="KW-0342">GTP-binding</keyword>
<reference evidence="5 6" key="1">
    <citation type="submission" date="2024-02" db="EMBL/GenBank/DDBJ databases">
        <title>Chromosome-scale genome assembly of the rough periwinkle Littorina saxatilis.</title>
        <authorList>
            <person name="De Jode A."/>
            <person name="Faria R."/>
            <person name="Formenti G."/>
            <person name="Sims Y."/>
            <person name="Smith T.P."/>
            <person name="Tracey A."/>
            <person name="Wood J.M.D."/>
            <person name="Zagrodzka Z.B."/>
            <person name="Johannesson K."/>
            <person name="Butlin R.K."/>
            <person name="Leder E.H."/>
        </authorList>
    </citation>
    <scope>NUCLEOTIDE SEQUENCE [LARGE SCALE GENOMIC DNA]</scope>
    <source>
        <strain evidence="5">Snail1</strain>
        <tissue evidence="5">Muscle</tissue>
    </source>
</reference>
<accession>A0AAN9GDN4</accession>
<sequence length="271" mass="30621">MSNAIRIILIGKTGSGKSSFGNSLLNQNTFKVGRGMRSETAKCEWQTGKRSGTLIELVDTPGLCDTDKGDDVIFREVGKSVAVACPGPHLLVLALRTDRRFTKEEYQAYVKLKELFSKEMSKYLIIVFNGMDALGDTIAEQKKALDEEVKKMPGELKKVLVDANYRYIGMNNKATPAAKETLLQEVMIKFLDMVRANGNTYYTTRLIFDINSHVEGLIQSRQLKKHVNREEAERQAKRAVVEEEDEEFSQQLHMTVHALAFSYIREICSVM</sequence>
<evidence type="ECO:0000313" key="5">
    <source>
        <dbReference type="EMBL" id="KAK7105198.1"/>
    </source>
</evidence>
<name>A0AAN9GDN4_9CAEN</name>
<dbReference type="InterPro" id="IPR006703">
    <property type="entry name" value="G_AIG1"/>
</dbReference>
<evidence type="ECO:0000313" key="6">
    <source>
        <dbReference type="Proteomes" id="UP001374579"/>
    </source>
</evidence>
<dbReference type="SUPFAM" id="SSF52540">
    <property type="entry name" value="P-loop containing nucleoside triphosphate hydrolases"/>
    <property type="match status" value="1"/>
</dbReference>
<evidence type="ECO:0000256" key="1">
    <source>
        <dbReference type="ARBA" id="ARBA00008535"/>
    </source>
</evidence>
<dbReference type="InterPro" id="IPR027417">
    <property type="entry name" value="P-loop_NTPase"/>
</dbReference>
<protein>
    <recommendedName>
        <fullName evidence="4">AIG1-type G domain-containing protein</fullName>
    </recommendedName>
</protein>
<dbReference type="AlphaFoldDB" id="A0AAN9GDN4"/>
<dbReference type="PROSITE" id="PS51720">
    <property type="entry name" value="G_AIG1"/>
    <property type="match status" value="1"/>
</dbReference>
<dbReference type="Proteomes" id="UP001374579">
    <property type="component" value="Unassembled WGS sequence"/>
</dbReference>
<gene>
    <name evidence="5" type="ORF">V1264_016607</name>
</gene>
<dbReference type="GO" id="GO:0005525">
    <property type="term" value="F:GTP binding"/>
    <property type="evidence" value="ECO:0007669"/>
    <property type="project" value="UniProtKB-KW"/>
</dbReference>
<dbReference type="PANTHER" id="PTHR10903:SF184">
    <property type="entry name" value="GTP-BINDING PROTEIN A"/>
    <property type="match status" value="1"/>
</dbReference>
<dbReference type="PANTHER" id="PTHR10903">
    <property type="entry name" value="GTPASE, IMAP FAMILY MEMBER-RELATED"/>
    <property type="match status" value="1"/>
</dbReference>
<evidence type="ECO:0000259" key="4">
    <source>
        <dbReference type="PROSITE" id="PS51720"/>
    </source>
</evidence>
<keyword evidence="2" id="KW-0547">Nucleotide-binding</keyword>
<evidence type="ECO:0000256" key="3">
    <source>
        <dbReference type="ARBA" id="ARBA00023134"/>
    </source>
</evidence>
<organism evidence="5 6">
    <name type="scientific">Littorina saxatilis</name>
    <dbReference type="NCBI Taxonomy" id="31220"/>
    <lineage>
        <taxon>Eukaryota</taxon>
        <taxon>Metazoa</taxon>
        <taxon>Spiralia</taxon>
        <taxon>Lophotrochozoa</taxon>
        <taxon>Mollusca</taxon>
        <taxon>Gastropoda</taxon>
        <taxon>Caenogastropoda</taxon>
        <taxon>Littorinimorpha</taxon>
        <taxon>Littorinoidea</taxon>
        <taxon>Littorinidae</taxon>
        <taxon>Littorina</taxon>
    </lineage>
</organism>
<dbReference type="Pfam" id="PF04548">
    <property type="entry name" value="AIG1"/>
    <property type="match status" value="1"/>
</dbReference>
<proteinExistence type="inferred from homology"/>
<comment type="similarity">
    <text evidence="1">Belongs to the TRAFAC class TrmE-Era-EngA-EngB-Septin-like GTPase superfamily. AIG1/Toc34/Toc159-like paraseptin GTPase family. IAN subfamily.</text>
</comment>
<comment type="caution">
    <text evidence="5">The sequence shown here is derived from an EMBL/GenBank/DDBJ whole genome shotgun (WGS) entry which is preliminary data.</text>
</comment>